<organism evidence="2">
    <name type="scientific">Oryza glumipatula</name>
    <dbReference type="NCBI Taxonomy" id="40148"/>
    <lineage>
        <taxon>Eukaryota</taxon>
        <taxon>Viridiplantae</taxon>
        <taxon>Streptophyta</taxon>
        <taxon>Embryophyta</taxon>
        <taxon>Tracheophyta</taxon>
        <taxon>Spermatophyta</taxon>
        <taxon>Magnoliopsida</taxon>
        <taxon>Liliopsida</taxon>
        <taxon>Poales</taxon>
        <taxon>Poaceae</taxon>
        <taxon>BOP clade</taxon>
        <taxon>Oryzoideae</taxon>
        <taxon>Oryzeae</taxon>
        <taxon>Oryzinae</taxon>
        <taxon>Oryza</taxon>
    </lineage>
</organism>
<dbReference type="Gramene" id="OGLUM04G09610.2">
    <property type="protein sequence ID" value="OGLUM04G09610.2"/>
    <property type="gene ID" value="OGLUM04G09610"/>
</dbReference>
<evidence type="ECO:0000256" key="1">
    <source>
        <dbReference type="SAM" id="MobiDB-lite"/>
    </source>
</evidence>
<dbReference type="HOGENOM" id="CLU_2267977_0_0_1"/>
<dbReference type="EnsemblPlants" id="OGLUM04G09610.2">
    <property type="protein sequence ID" value="OGLUM04G09610.2"/>
    <property type="gene ID" value="OGLUM04G09610"/>
</dbReference>
<reference evidence="2" key="2">
    <citation type="submission" date="2018-05" db="EMBL/GenBank/DDBJ databases">
        <title>OgluRS3 (Oryza glumaepatula Reference Sequence Version 3).</title>
        <authorList>
            <person name="Zhang J."/>
            <person name="Kudrna D."/>
            <person name="Lee S."/>
            <person name="Talag J."/>
            <person name="Welchert J."/>
            <person name="Wing R.A."/>
        </authorList>
    </citation>
    <scope>NUCLEOTIDE SEQUENCE [LARGE SCALE GENOMIC DNA]</scope>
</reference>
<proteinExistence type="predicted"/>
<evidence type="ECO:0000313" key="3">
    <source>
        <dbReference type="Proteomes" id="UP000026961"/>
    </source>
</evidence>
<name>A0A0D9ZJT4_9ORYZ</name>
<protein>
    <submittedName>
        <fullName evidence="2">Uncharacterized protein</fullName>
    </submittedName>
</protein>
<accession>A0A0D9ZJT4</accession>
<feature type="region of interest" description="Disordered" evidence="1">
    <location>
        <begin position="83"/>
        <end position="103"/>
    </location>
</feature>
<reference evidence="2" key="1">
    <citation type="submission" date="2015-04" db="UniProtKB">
        <authorList>
            <consortium name="EnsemblPlants"/>
        </authorList>
    </citation>
    <scope>IDENTIFICATION</scope>
</reference>
<keyword evidence="3" id="KW-1185">Reference proteome</keyword>
<evidence type="ECO:0000313" key="2">
    <source>
        <dbReference type="EnsemblPlants" id="OGLUM04G09610.2"/>
    </source>
</evidence>
<dbReference type="Proteomes" id="UP000026961">
    <property type="component" value="Chromosome 4"/>
</dbReference>
<dbReference type="AlphaFoldDB" id="A0A0D9ZJT4"/>
<sequence length="103" mass="11326">MARVRRGPSSPPWPAALLSQLAMRRRMSSLADQGDDMDDGNTLRWRRGSGVAEPWTAGSLFFFLLADPMEDSAVTKSHHRHGLMGSWGQDGIKSPNMKSNGKS</sequence>